<dbReference type="Proteomes" id="UP000324222">
    <property type="component" value="Unassembled WGS sequence"/>
</dbReference>
<name>A0A5B7H8T5_PORTR</name>
<evidence type="ECO:0000313" key="2">
    <source>
        <dbReference type="Proteomes" id="UP000324222"/>
    </source>
</evidence>
<keyword evidence="2" id="KW-1185">Reference proteome</keyword>
<sequence length="71" mass="7774">MPSQASFPNIVYLSSLLFSVRQSTCGSFPRDDFQLINKSRECSSNSPPVFVPGVIGAQMYNSTAARTRDTP</sequence>
<reference evidence="1 2" key="1">
    <citation type="submission" date="2019-05" db="EMBL/GenBank/DDBJ databases">
        <title>Another draft genome of Portunus trituberculatus and its Hox gene families provides insights of decapod evolution.</title>
        <authorList>
            <person name="Jeong J.-H."/>
            <person name="Song I."/>
            <person name="Kim S."/>
            <person name="Choi T."/>
            <person name="Kim D."/>
            <person name="Ryu S."/>
            <person name="Kim W."/>
        </authorList>
    </citation>
    <scope>NUCLEOTIDE SEQUENCE [LARGE SCALE GENOMIC DNA]</scope>
    <source>
        <tissue evidence="1">Muscle</tissue>
    </source>
</reference>
<dbReference type="AlphaFoldDB" id="A0A5B7H8T5"/>
<gene>
    <name evidence="1" type="ORF">E2C01_060416</name>
</gene>
<evidence type="ECO:0000313" key="1">
    <source>
        <dbReference type="EMBL" id="MPC66269.1"/>
    </source>
</evidence>
<comment type="caution">
    <text evidence="1">The sequence shown here is derived from an EMBL/GenBank/DDBJ whole genome shotgun (WGS) entry which is preliminary data.</text>
</comment>
<proteinExistence type="predicted"/>
<organism evidence="1 2">
    <name type="scientific">Portunus trituberculatus</name>
    <name type="common">Swimming crab</name>
    <name type="synonym">Neptunus trituberculatus</name>
    <dbReference type="NCBI Taxonomy" id="210409"/>
    <lineage>
        <taxon>Eukaryota</taxon>
        <taxon>Metazoa</taxon>
        <taxon>Ecdysozoa</taxon>
        <taxon>Arthropoda</taxon>
        <taxon>Crustacea</taxon>
        <taxon>Multicrustacea</taxon>
        <taxon>Malacostraca</taxon>
        <taxon>Eumalacostraca</taxon>
        <taxon>Eucarida</taxon>
        <taxon>Decapoda</taxon>
        <taxon>Pleocyemata</taxon>
        <taxon>Brachyura</taxon>
        <taxon>Eubrachyura</taxon>
        <taxon>Portunoidea</taxon>
        <taxon>Portunidae</taxon>
        <taxon>Portuninae</taxon>
        <taxon>Portunus</taxon>
    </lineage>
</organism>
<protein>
    <submittedName>
        <fullName evidence="1">Uncharacterized protein</fullName>
    </submittedName>
</protein>
<dbReference type="EMBL" id="VSRR010024547">
    <property type="protein sequence ID" value="MPC66269.1"/>
    <property type="molecule type" value="Genomic_DNA"/>
</dbReference>
<accession>A0A5B7H8T5</accession>